<organism evidence="3 4">
    <name type="scientific">Mycena albidolilacea</name>
    <dbReference type="NCBI Taxonomy" id="1033008"/>
    <lineage>
        <taxon>Eukaryota</taxon>
        <taxon>Fungi</taxon>
        <taxon>Dikarya</taxon>
        <taxon>Basidiomycota</taxon>
        <taxon>Agaricomycotina</taxon>
        <taxon>Agaricomycetes</taxon>
        <taxon>Agaricomycetidae</taxon>
        <taxon>Agaricales</taxon>
        <taxon>Marasmiineae</taxon>
        <taxon>Mycenaceae</taxon>
        <taxon>Mycena</taxon>
    </lineage>
</organism>
<gene>
    <name evidence="3" type="ORF">DFH08DRAFT_837371</name>
</gene>
<dbReference type="PRINTS" id="PR00081">
    <property type="entry name" value="GDHRDH"/>
</dbReference>
<reference evidence="3" key="1">
    <citation type="submission" date="2023-03" db="EMBL/GenBank/DDBJ databases">
        <title>Massive genome expansion in bonnet fungi (Mycena s.s.) driven by repeated elements and novel gene families across ecological guilds.</title>
        <authorList>
            <consortium name="Lawrence Berkeley National Laboratory"/>
            <person name="Harder C.B."/>
            <person name="Miyauchi S."/>
            <person name="Viragh M."/>
            <person name="Kuo A."/>
            <person name="Thoen E."/>
            <person name="Andreopoulos B."/>
            <person name="Lu D."/>
            <person name="Skrede I."/>
            <person name="Drula E."/>
            <person name="Henrissat B."/>
            <person name="Morin E."/>
            <person name="Kohler A."/>
            <person name="Barry K."/>
            <person name="LaButti K."/>
            <person name="Morin E."/>
            <person name="Salamov A."/>
            <person name="Lipzen A."/>
            <person name="Mereny Z."/>
            <person name="Hegedus B."/>
            <person name="Baldrian P."/>
            <person name="Stursova M."/>
            <person name="Weitz H."/>
            <person name="Taylor A."/>
            <person name="Grigoriev I.V."/>
            <person name="Nagy L.G."/>
            <person name="Martin F."/>
            <person name="Kauserud H."/>
        </authorList>
    </citation>
    <scope>NUCLEOTIDE SEQUENCE</scope>
    <source>
        <strain evidence="3">CBHHK002</strain>
    </source>
</reference>
<sequence length="292" mass="32146">MPPEPTNYANYVLQRHDTYPSIDAAKANLSGKSMLITGASKGVGRMTAIRYAVAGCPKIAIAARSDLTEVERAVKEAAKGNGHPEPQVLSLSLDVTSEQSVRNAAEAVEKVFGPSLDVLITNAGYLEAWTPLAEGDTKEWWKSWEVNIKGTYLTMRYLLPLVLKSETKTLVTLSSAGGHHTTLGASAYQTTKFATCRLTEFADAEYGDQGLVAISLHPGGVKTELALNMPEWMHHILIDEPELPADILVWLARERREWLAGRFISACWDVDELEKKKGEIAEKDALKFKMVF</sequence>
<dbReference type="InterPro" id="IPR036291">
    <property type="entry name" value="NAD(P)-bd_dom_sf"/>
</dbReference>
<dbReference type="SUPFAM" id="SSF51735">
    <property type="entry name" value="NAD(P)-binding Rossmann-fold domains"/>
    <property type="match status" value="1"/>
</dbReference>
<dbReference type="PANTHER" id="PTHR42760">
    <property type="entry name" value="SHORT-CHAIN DEHYDROGENASES/REDUCTASES FAMILY MEMBER"/>
    <property type="match status" value="1"/>
</dbReference>
<evidence type="ECO:0000256" key="1">
    <source>
        <dbReference type="ARBA" id="ARBA00006484"/>
    </source>
</evidence>
<dbReference type="Gene3D" id="3.40.50.720">
    <property type="entry name" value="NAD(P)-binding Rossmann-like Domain"/>
    <property type="match status" value="1"/>
</dbReference>
<name>A0AAD7ASW0_9AGAR</name>
<keyword evidence="2" id="KW-0560">Oxidoreductase</keyword>
<dbReference type="CDD" id="cd05233">
    <property type="entry name" value="SDR_c"/>
    <property type="match status" value="1"/>
</dbReference>
<evidence type="ECO:0000256" key="2">
    <source>
        <dbReference type="ARBA" id="ARBA00023002"/>
    </source>
</evidence>
<evidence type="ECO:0000313" key="4">
    <source>
        <dbReference type="Proteomes" id="UP001218218"/>
    </source>
</evidence>
<dbReference type="AlphaFoldDB" id="A0AAD7ASW0"/>
<accession>A0AAD7ASW0</accession>
<dbReference type="InterPro" id="IPR002347">
    <property type="entry name" value="SDR_fam"/>
</dbReference>
<comment type="similarity">
    <text evidence="1">Belongs to the short-chain dehydrogenases/reductases (SDR) family.</text>
</comment>
<proteinExistence type="inferred from homology"/>
<dbReference type="Proteomes" id="UP001218218">
    <property type="component" value="Unassembled WGS sequence"/>
</dbReference>
<dbReference type="Pfam" id="PF00106">
    <property type="entry name" value="adh_short"/>
    <property type="match status" value="1"/>
</dbReference>
<dbReference type="GO" id="GO:0016616">
    <property type="term" value="F:oxidoreductase activity, acting on the CH-OH group of donors, NAD or NADP as acceptor"/>
    <property type="evidence" value="ECO:0007669"/>
    <property type="project" value="TreeGrafter"/>
</dbReference>
<protein>
    <submittedName>
        <fullName evidence="3">Uncharacterized protein</fullName>
    </submittedName>
</protein>
<comment type="caution">
    <text evidence="3">The sequence shown here is derived from an EMBL/GenBank/DDBJ whole genome shotgun (WGS) entry which is preliminary data.</text>
</comment>
<evidence type="ECO:0000313" key="3">
    <source>
        <dbReference type="EMBL" id="KAJ7367387.1"/>
    </source>
</evidence>
<keyword evidence="4" id="KW-1185">Reference proteome</keyword>
<dbReference type="PANTHER" id="PTHR42760:SF37">
    <property type="entry name" value="CLAVALDEHYDE DEHYDROGENASE"/>
    <property type="match status" value="1"/>
</dbReference>
<dbReference type="EMBL" id="JARIHO010000002">
    <property type="protein sequence ID" value="KAJ7367387.1"/>
    <property type="molecule type" value="Genomic_DNA"/>
</dbReference>